<reference evidence="3 4" key="1">
    <citation type="journal article" date="2023" name="Commun. Biol.">
        <title>Reorganization of the ancestral sex-determining regions during the evolution of trioecy in Pleodorina starrii.</title>
        <authorList>
            <person name="Takahashi K."/>
            <person name="Suzuki S."/>
            <person name="Kawai-Toyooka H."/>
            <person name="Yamamoto K."/>
            <person name="Hamaji T."/>
            <person name="Ootsuki R."/>
            <person name="Yamaguchi H."/>
            <person name="Kawachi M."/>
            <person name="Higashiyama T."/>
            <person name="Nozaki H."/>
        </authorList>
    </citation>
    <scope>NUCLEOTIDE SEQUENCE [LARGE SCALE GENOMIC DNA]</scope>
    <source>
        <strain evidence="3 4">NIES-4479</strain>
    </source>
</reference>
<feature type="domain" description="BREX system Lon protease-like BrxL N-terminal" evidence="2">
    <location>
        <begin position="791"/>
        <end position="922"/>
    </location>
</feature>
<proteinExistence type="predicted"/>
<protein>
    <recommendedName>
        <fullName evidence="2">BREX system Lon protease-like BrxL N-terminal domain-containing protein</fullName>
    </recommendedName>
</protein>
<name>A0A9W6FCD6_9CHLO</name>
<dbReference type="SUPFAM" id="SSF53649">
    <property type="entry name" value="Alkaline phosphatase-like"/>
    <property type="match status" value="1"/>
</dbReference>
<evidence type="ECO:0000256" key="1">
    <source>
        <dbReference type="SAM" id="MobiDB-lite"/>
    </source>
</evidence>
<evidence type="ECO:0000259" key="2">
    <source>
        <dbReference type="Pfam" id="PF20442"/>
    </source>
</evidence>
<accession>A0A9W6FCD6</accession>
<dbReference type="Proteomes" id="UP001165080">
    <property type="component" value="Unassembled WGS sequence"/>
</dbReference>
<dbReference type="NCBIfam" id="TIGR02687">
    <property type="entry name" value="BREX-1 system phosphatase PglZ type A"/>
    <property type="match status" value="1"/>
</dbReference>
<dbReference type="AlphaFoldDB" id="A0A9W6FCD6"/>
<dbReference type="InterPro" id="IPR046838">
    <property type="entry name" value="BrxL_N"/>
</dbReference>
<dbReference type="InterPro" id="IPR017850">
    <property type="entry name" value="Alkaline_phosphatase_core_sf"/>
</dbReference>
<feature type="non-terminal residue" evidence="3">
    <location>
        <position position="1"/>
    </location>
</feature>
<dbReference type="InterPro" id="IPR014060">
    <property type="entry name" value="PglZ"/>
</dbReference>
<dbReference type="EMBL" id="BRXU01000086">
    <property type="protein sequence ID" value="GLC63090.1"/>
    <property type="molecule type" value="Genomic_DNA"/>
</dbReference>
<dbReference type="InterPro" id="IPR014061">
    <property type="entry name" value="BrxL-like"/>
</dbReference>
<organism evidence="3 4">
    <name type="scientific">Pleodorina starrii</name>
    <dbReference type="NCBI Taxonomy" id="330485"/>
    <lineage>
        <taxon>Eukaryota</taxon>
        <taxon>Viridiplantae</taxon>
        <taxon>Chlorophyta</taxon>
        <taxon>core chlorophytes</taxon>
        <taxon>Chlorophyceae</taxon>
        <taxon>CS clade</taxon>
        <taxon>Chlamydomonadales</taxon>
        <taxon>Volvocaceae</taxon>
        <taxon>Pleodorina</taxon>
    </lineage>
</organism>
<keyword evidence="4" id="KW-1185">Reference proteome</keyword>
<feature type="compositionally biased region" description="Basic and acidic residues" evidence="1">
    <location>
        <begin position="487"/>
        <end position="497"/>
    </location>
</feature>
<dbReference type="Pfam" id="PF08665">
    <property type="entry name" value="PglZ"/>
    <property type="match status" value="1"/>
</dbReference>
<evidence type="ECO:0000313" key="4">
    <source>
        <dbReference type="Proteomes" id="UP001165080"/>
    </source>
</evidence>
<dbReference type="Pfam" id="PF20442">
    <property type="entry name" value="BrxL_N"/>
    <property type="match status" value="1"/>
</dbReference>
<dbReference type="Pfam" id="PF13337">
    <property type="entry name" value="BrxL_ATPase"/>
    <property type="match status" value="1"/>
</dbReference>
<gene>
    <name evidence="3" type="primary">PLESTB004244</name>
    <name evidence="3" type="ORF">PLESTB_001979600</name>
</gene>
<evidence type="ECO:0000313" key="3">
    <source>
        <dbReference type="EMBL" id="GLC63090.1"/>
    </source>
</evidence>
<comment type="caution">
    <text evidence="3">The sequence shown here is derived from an EMBL/GenBank/DDBJ whole genome shotgun (WGS) entry which is preliminary data.</text>
</comment>
<feature type="region of interest" description="Disordered" evidence="1">
    <location>
        <begin position="478"/>
        <end position="497"/>
    </location>
</feature>
<sequence length="1164" mass="132729">MRTAFEAIDLDGVAKVEIANNQFGLKYRMLRQQPEEKFLVFHDGPEPAMQENWLLDVQLATTVFKADQAAIWLSELGLPTAFEEVVRDHTEFYRASSRIADLKRLMQQGDTRTDIRRRMLAVCVGAEGALDTVIEQLLDQLAAGRDEGMRLIERSNLSEFFWKQVANAYGYLSDKPDLEDFAIAFFEGAYQLAFGEDAKLKAEALLVFRRWKNNKHYSEAFETLSKRFEGTLKIPQDLNLRQARTLKSIDHFEEIDRHVIRSLVQAMASQTLGAADVLQIIRERRQSHWYATYEHVYQAISHAIEFQQALAEANLSMTSPEEGIKRYVSSWYKLDQLYRKFIFHMQKSGQATLLSDLFEAVENRYTTSYLLKVNDAWQDQIATMPDWSVRGYPMQSDFYRDQAAEFRRKDQKVVVVISDAFRYEIAEECLRAIRKLNRFDAELKPMISSLPSYTQLGMAALLPNKDLTIQPDGIVRSFGESTQGTSNRERALAQGRTGDRAKAMKADEFMSMRSEEGKILFRDHDILYLYHNRIDVVGDKLTTEERVPEAAEDAIADLTMVVRKLTSANVSNILITADHGFLYQHRPLDETEFSVAEPAGDEIHTRNRRFVTGRGLKAAAGMKRFSPADLGLAGDLDVLVPNSINRLRVKGSGSRFVHGGASLQEIVIPVLRVGKQRESDVQMVEVQIISSSRNLISSGQHAVTLYQVQPISDKLQPRDLVAGLYALDGTLISDEHEVPFDYRSDNPREREMPLKLLLSRDADAYNNQDVFLKLRQRIGMAMSTLDDKINDHFAGFVVRKDLVKAVKGNAIVPTYVLEYLLGQYCATDDEASIATGIETVKEILRKHYVHRSEAGLIQSTIKERGRYKVIDQISVSLNEKTDSYEASFDNLGIKKVAVDSGTVKAHPKLLVTGVWCIADVQYEFSEDARTSPWILETIKPIQIARVDYENYKAGRAKFSTDEWIDLLMQSIGFNPDMFGRRSKLLQLMRLIPFVERNYNIIELGPKGTGKSHIYSEFSPHGQLISGGEFHDSALIDRLLLTCPGWEIDVIRGEMFTRGYGFIVDYLAEILRHLRQEDYSNRPDRYFKFSEVNRSRRGDRDAISKTMSGLLKILFPAGARPRKRPEELLKLALESRKRVKDQLFRIDATYPEVDFYYTGSTAENA</sequence>